<dbReference type="PANTHER" id="PTHR13132:SF29">
    <property type="entry name" value="ALPHA-(1,6)-FUCOSYLTRANSFERASE"/>
    <property type="match status" value="1"/>
</dbReference>
<feature type="region of interest" description="Disordered" evidence="1">
    <location>
        <begin position="68"/>
        <end position="88"/>
    </location>
</feature>
<evidence type="ECO:0000313" key="3">
    <source>
        <dbReference type="EMBL" id="KLO12066.1"/>
    </source>
</evidence>
<dbReference type="Proteomes" id="UP000053477">
    <property type="component" value="Unassembled WGS sequence"/>
</dbReference>
<keyword evidence="2" id="KW-0812">Transmembrane</keyword>
<keyword evidence="2" id="KW-0472">Membrane</keyword>
<organism evidence="3 4">
    <name type="scientific">Schizopora paradoxa</name>
    <dbReference type="NCBI Taxonomy" id="27342"/>
    <lineage>
        <taxon>Eukaryota</taxon>
        <taxon>Fungi</taxon>
        <taxon>Dikarya</taxon>
        <taxon>Basidiomycota</taxon>
        <taxon>Agaricomycotina</taxon>
        <taxon>Agaricomycetes</taxon>
        <taxon>Hymenochaetales</taxon>
        <taxon>Schizoporaceae</taxon>
        <taxon>Schizopora</taxon>
    </lineage>
</organism>
<keyword evidence="4" id="KW-1185">Reference proteome</keyword>
<sequence length="612" mass="68916">MPQPPPLSASRPYTSNYDYQPLTPRTPHSRAGRAEEQPLGDDEDYELEVIHGLGDIDNANYQSEPLLASSASASFPPNHRMRTFEDSERERKYKKIELSVALVLSRLPLVAGATVALFLLFLVILSMKRPETLQRVIGVTPIQVPPVAEESSAEAFTSMVILHPAPEKPSAKVLSYENYSSFPLSPNEYREECAKWFKNAMKGSPPYWYVPPEGPMDVLHHDELYNQKTHLPEAETKKVCRSTITYLLDGQVGLAADMALMAQAAALARERNRTFFVNDESWNRGKWTNYFQDVRHRQPGPEPDCLPPPPEELVACPRSARHWVISSRTAVFHFGSKFDDEYEDPYARNVRRKRPVFDNAAQSFAQTIRPNAEIAALIRSARKEIMEGVTTQTDDSGGRDLGVYVGVHIRRGDRKAETWPHRGKYVPIENFVAAANESWARLRAESILSPSSQKSSVVWLASDSPTAQDEFLDAEMIQSSSVFSLARSKSDELRALSSQREYVQSEFDDYPLEERIQATKGALVDFALLSGAWVWDNEARPMASVCTISSNYCKLAVVGLGWDRAFGFTSGGEEEVGHAGEYQNEIDDERKRWIDVDSRGTIEPAWRAFELF</sequence>
<feature type="transmembrane region" description="Helical" evidence="2">
    <location>
        <begin position="98"/>
        <end position="125"/>
    </location>
</feature>
<accession>A0A0H2S582</accession>
<dbReference type="Gene3D" id="3.40.50.11350">
    <property type="match status" value="1"/>
</dbReference>
<evidence type="ECO:0000256" key="2">
    <source>
        <dbReference type="SAM" id="Phobius"/>
    </source>
</evidence>
<dbReference type="AlphaFoldDB" id="A0A0H2S582"/>
<dbReference type="EMBL" id="KQ085986">
    <property type="protein sequence ID" value="KLO12066.1"/>
    <property type="molecule type" value="Genomic_DNA"/>
</dbReference>
<evidence type="ECO:0000256" key="1">
    <source>
        <dbReference type="SAM" id="MobiDB-lite"/>
    </source>
</evidence>
<evidence type="ECO:0000313" key="4">
    <source>
        <dbReference type="Proteomes" id="UP000053477"/>
    </source>
</evidence>
<name>A0A0H2S582_9AGAM</name>
<dbReference type="STRING" id="27342.A0A0H2S582"/>
<proteinExistence type="predicted"/>
<dbReference type="PANTHER" id="PTHR13132">
    <property type="entry name" value="ALPHA- 1,6 -FUCOSYLTRANSFERASE"/>
    <property type="match status" value="1"/>
</dbReference>
<protein>
    <submittedName>
        <fullName evidence="3">Uncharacterized protein</fullName>
    </submittedName>
</protein>
<dbReference type="GO" id="GO:0046921">
    <property type="term" value="F:alpha-(1-&gt;6)-fucosyltransferase activity"/>
    <property type="evidence" value="ECO:0007669"/>
    <property type="project" value="TreeGrafter"/>
</dbReference>
<dbReference type="OrthoDB" id="2392789at2759"/>
<feature type="region of interest" description="Disordered" evidence="1">
    <location>
        <begin position="1"/>
        <end position="43"/>
    </location>
</feature>
<reference evidence="3 4" key="1">
    <citation type="submission" date="2015-04" db="EMBL/GenBank/DDBJ databases">
        <title>Complete genome sequence of Schizopora paradoxa KUC8140, a cosmopolitan wood degrader in East Asia.</title>
        <authorList>
            <consortium name="DOE Joint Genome Institute"/>
            <person name="Min B."/>
            <person name="Park H."/>
            <person name="Jang Y."/>
            <person name="Kim J.-J."/>
            <person name="Kim K.H."/>
            <person name="Pangilinan J."/>
            <person name="Lipzen A."/>
            <person name="Riley R."/>
            <person name="Grigoriev I.V."/>
            <person name="Spatafora J.W."/>
            <person name="Choi I.-G."/>
        </authorList>
    </citation>
    <scope>NUCLEOTIDE SEQUENCE [LARGE SCALE GENOMIC DNA]</scope>
    <source>
        <strain evidence="3 4">KUC8140</strain>
    </source>
</reference>
<dbReference type="GO" id="GO:0006487">
    <property type="term" value="P:protein N-linked glycosylation"/>
    <property type="evidence" value="ECO:0007669"/>
    <property type="project" value="TreeGrafter"/>
</dbReference>
<gene>
    <name evidence="3" type="ORF">SCHPADRAFT_905508</name>
</gene>
<dbReference type="InParanoid" id="A0A0H2S582"/>
<keyword evidence="2" id="KW-1133">Transmembrane helix</keyword>